<comment type="caution">
    <text evidence="1">The sequence shown here is derived from an EMBL/GenBank/DDBJ whole genome shotgun (WGS) entry which is preliminary data.</text>
</comment>
<proteinExistence type="predicted"/>
<evidence type="ECO:0000313" key="2">
    <source>
        <dbReference type="Proteomes" id="UP000654279"/>
    </source>
</evidence>
<dbReference type="RefSeq" id="WP_147517761.1">
    <property type="nucleotide sequence ID" value="NZ_JACRSO010000002.1"/>
</dbReference>
<keyword evidence="2" id="KW-1185">Reference proteome</keyword>
<dbReference type="Pfam" id="PF02620">
    <property type="entry name" value="YceD"/>
    <property type="match status" value="1"/>
</dbReference>
<name>A0A926HME4_9FIRM</name>
<gene>
    <name evidence="1" type="ORF">H8699_06400</name>
</gene>
<dbReference type="AlphaFoldDB" id="A0A926HME4"/>
<dbReference type="PANTHER" id="PTHR34374">
    <property type="entry name" value="LARGE RIBOSOMAL RNA SUBUNIT ACCUMULATION PROTEIN YCED HOMOLOG 1, CHLOROPLASTIC"/>
    <property type="match status" value="1"/>
</dbReference>
<accession>A0A926HME4</accession>
<sequence>MKLDIAGVARQDGASAEFAFSEQMPPFTFGGLDYAFAAPVRFEGKIVNQHDFLEMTGRLQTVLQLHCARCLSPFEYPLDVEFEEEFARTEDPDHPDRRVFEGDVLLVDPLVEEYVLSEIPLEQLCTPACKGLCPVCGMNLNEGDCSCQAENADRHPFSVLKSLLNEDEEV</sequence>
<evidence type="ECO:0000313" key="1">
    <source>
        <dbReference type="EMBL" id="MBC8529053.1"/>
    </source>
</evidence>
<dbReference type="Proteomes" id="UP000654279">
    <property type="component" value="Unassembled WGS sequence"/>
</dbReference>
<organism evidence="1 2">
    <name type="scientific">Luoshenia tenuis</name>
    <dbReference type="NCBI Taxonomy" id="2763654"/>
    <lineage>
        <taxon>Bacteria</taxon>
        <taxon>Bacillati</taxon>
        <taxon>Bacillota</taxon>
        <taxon>Clostridia</taxon>
        <taxon>Christensenellales</taxon>
        <taxon>Christensenellaceae</taxon>
        <taxon>Luoshenia</taxon>
    </lineage>
</organism>
<reference evidence="1" key="1">
    <citation type="submission" date="2020-08" db="EMBL/GenBank/DDBJ databases">
        <title>Genome public.</title>
        <authorList>
            <person name="Liu C."/>
            <person name="Sun Q."/>
        </authorList>
    </citation>
    <scope>NUCLEOTIDE SEQUENCE</scope>
    <source>
        <strain evidence="1">NSJ-44</strain>
    </source>
</reference>
<dbReference type="InterPro" id="IPR003772">
    <property type="entry name" value="YceD"/>
</dbReference>
<protein>
    <submittedName>
        <fullName evidence="1">DUF177 domain-containing protein</fullName>
    </submittedName>
</protein>
<dbReference type="EMBL" id="JACRSO010000002">
    <property type="protein sequence ID" value="MBC8529053.1"/>
    <property type="molecule type" value="Genomic_DNA"/>
</dbReference>
<dbReference type="PANTHER" id="PTHR34374:SF1">
    <property type="entry name" value="LARGE RIBOSOMAL RNA SUBUNIT ACCUMULATION PROTEIN YCED HOMOLOG 1, CHLOROPLASTIC"/>
    <property type="match status" value="1"/>
</dbReference>